<keyword evidence="3" id="KW-1185">Reference proteome</keyword>
<evidence type="ECO:0000313" key="3">
    <source>
        <dbReference type="Proteomes" id="UP000789901"/>
    </source>
</evidence>
<feature type="domain" description="ARS-binding protein 1 N-terminal" evidence="1">
    <location>
        <begin position="9"/>
        <end position="59"/>
    </location>
</feature>
<dbReference type="EMBL" id="CAJVQB010102364">
    <property type="protein sequence ID" value="CAG8850701.1"/>
    <property type="molecule type" value="Genomic_DNA"/>
</dbReference>
<dbReference type="InterPro" id="IPR041188">
    <property type="entry name" value="HTH_ABP1_N"/>
</dbReference>
<organism evidence="2 3">
    <name type="scientific">Gigaspora margarita</name>
    <dbReference type="NCBI Taxonomy" id="4874"/>
    <lineage>
        <taxon>Eukaryota</taxon>
        <taxon>Fungi</taxon>
        <taxon>Fungi incertae sedis</taxon>
        <taxon>Mucoromycota</taxon>
        <taxon>Glomeromycotina</taxon>
        <taxon>Glomeromycetes</taxon>
        <taxon>Diversisporales</taxon>
        <taxon>Gigasporaceae</taxon>
        <taxon>Gigaspora</taxon>
    </lineage>
</organism>
<evidence type="ECO:0000259" key="1">
    <source>
        <dbReference type="Pfam" id="PF18107"/>
    </source>
</evidence>
<reference evidence="2 3" key="1">
    <citation type="submission" date="2021-06" db="EMBL/GenBank/DDBJ databases">
        <authorList>
            <person name="Kallberg Y."/>
            <person name="Tangrot J."/>
            <person name="Rosling A."/>
        </authorList>
    </citation>
    <scope>NUCLEOTIDE SEQUENCE [LARGE SCALE GENOMIC DNA]</scope>
    <source>
        <strain evidence="2 3">120-4 pot B 10/14</strain>
    </source>
</reference>
<dbReference type="Gene3D" id="1.10.10.60">
    <property type="entry name" value="Homeodomain-like"/>
    <property type="match status" value="1"/>
</dbReference>
<comment type="caution">
    <text evidence="2">The sequence shown here is derived from an EMBL/GenBank/DDBJ whole genome shotgun (WGS) entry which is preliminary data.</text>
</comment>
<feature type="non-terminal residue" evidence="2">
    <location>
        <position position="101"/>
    </location>
</feature>
<dbReference type="SUPFAM" id="SSF46689">
    <property type="entry name" value="Homeodomain-like"/>
    <property type="match status" value="1"/>
</dbReference>
<dbReference type="Proteomes" id="UP000789901">
    <property type="component" value="Unassembled WGS sequence"/>
</dbReference>
<sequence>MSFNKHKDKTTLNNEQRKEVIAYKEKNPSISHVDLASWVKKKFGLEIHQSTIGRLLRSKDDIGDNLSAKRQRTVNCPDLENTLLEWILQNQDKVVLSDAIL</sequence>
<protein>
    <submittedName>
        <fullName evidence="2">23278_t:CDS:1</fullName>
    </submittedName>
</protein>
<dbReference type="InterPro" id="IPR009057">
    <property type="entry name" value="Homeodomain-like_sf"/>
</dbReference>
<accession>A0ABN7X8T7</accession>
<evidence type="ECO:0000313" key="2">
    <source>
        <dbReference type="EMBL" id="CAG8850701.1"/>
    </source>
</evidence>
<gene>
    <name evidence="2" type="ORF">GMARGA_LOCUS40348</name>
</gene>
<name>A0ABN7X8T7_GIGMA</name>
<proteinExistence type="predicted"/>
<dbReference type="Pfam" id="PF18107">
    <property type="entry name" value="HTH_ABP1_N"/>
    <property type="match status" value="1"/>
</dbReference>